<evidence type="ECO:0000313" key="5">
    <source>
        <dbReference type="Proteomes" id="UP001314170"/>
    </source>
</evidence>
<organism evidence="4 5">
    <name type="scientific">Dovyalis caffra</name>
    <dbReference type="NCBI Taxonomy" id="77055"/>
    <lineage>
        <taxon>Eukaryota</taxon>
        <taxon>Viridiplantae</taxon>
        <taxon>Streptophyta</taxon>
        <taxon>Embryophyta</taxon>
        <taxon>Tracheophyta</taxon>
        <taxon>Spermatophyta</taxon>
        <taxon>Magnoliopsida</taxon>
        <taxon>eudicotyledons</taxon>
        <taxon>Gunneridae</taxon>
        <taxon>Pentapetalae</taxon>
        <taxon>rosids</taxon>
        <taxon>fabids</taxon>
        <taxon>Malpighiales</taxon>
        <taxon>Salicaceae</taxon>
        <taxon>Flacourtieae</taxon>
        <taxon>Dovyalis</taxon>
    </lineage>
</organism>
<accession>A0AAV1S8W3</accession>
<dbReference type="Proteomes" id="UP001314170">
    <property type="component" value="Unassembled WGS sequence"/>
</dbReference>
<sequence length="56" mass="6301">MLVKAIVSMLFENMMALKVYPMMRSVFVDIIKTSGFRDLYAGLSPSLVETVLCARL</sequence>
<keyword evidence="3" id="KW-0472">Membrane</keyword>
<dbReference type="InterPro" id="IPR023395">
    <property type="entry name" value="MCP_dom_sf"/>
</dbReference>
<keyword evidence="5" id="KW-1185">Reference proteome</keyword>
<evidence type="ECO:0000256" key="3">
    <source>
        <dbReference type="ARBA" id="ARBA00023136"/>
    </source>
</evidence>
<dbReference type="EMBL" id="CAWUPB010001173">
    <property type="protein sequence ID" value="CAK7347766.1"/>
    <property type="molecule type" value="Genomic_DNA"/>
</dbReference>
<dbReference type="Pfam" id="PF00153">
    <property type="entry name" value="Mito_carr"/>
    <property type="match status" value="1"/>
</dbReference>
<comment type="caution">
    <text evidence="4">The sequence shown here is derived from an EMBL/GenBank/DDBJ whole genome shotgun (WGS) entry which is preliminary data.</text>
</comment>
<reference evidence="4 5" key="1">
    <citation type="submission" date="2024-01" db="EMBL/GenBank/DDBJ databases">
        <authorList>
            <person name="Waweru B."/>
        </authorList>
    </citation>
    <scope>NUCLEOTIDE SEQUENCE [LARGE SCALE GENOMIC DNA]</scope>
</reference>
<evidence type="ECO:0000313" key="4">
    <source>
        <dbReference type="EMBL" id="CAK7347766.1"/>
    </source>
</evidence>
<evidence type="ECO:0000256" key="1">
    <source>
        <dbReference type="ARBA" id="ARBA00004141"/>
    </source>
</evidence>
<comment type="subcellular location">
    <subcellularLocation>
        <location evidence="1">Membrane</location>
        <topology evidence="1">Multi-pass membrane protein</topology>
    </subcellularLocation>
</comment>
<dbReference type="GO" id="GO:0016020">
    <property type="term" value="C:membrane"/>
    <property type="evidence" value="ECO:0007669"/>
    <property type="project" value="UniProtKB-SubCell"/>
</dbReference>
<dbReference type="InterPro" id="IPR018108">
    <property type="entry name" value="MCP_transmembrane"/>
</dbReference>
<dbReference type="SUPFAM" id="SSF103506">
    <property type="entry name" value="Mitochondrial carrier"/>
    <property type="match status" value="1"/>
</dbReference>
<dbReference type="AlphaFoldDB" id="A0AAV1S8W3"/>
<keyword evidence="2" id="KW-0812">Transmembrane</keyword>
<protein>
    <submittedName>
        <fullName evidence="4">Uncharacterized protein</fullName>
    </submittedName>
</protein>
<proteinExistence type="predicted"/>
<name>A0AAV1S8W3_9ROSI</name>
<evidence type="ECO:0000256" key="2">
    <source>
        <dbReference type="ARBA" id="ARBA00022692"/>
    </source>
</evidence>
<gene>
    <name evidence="4" type="ORF">DCAF_LOCUS20454</name>
</gene>